<keyword evidence="1" id="KW-0479">Metal-binding</keyword>
<dbReference type="GO" id="GO:0031902">
    <property type="term" value="C:late endosome membrane"/>
    <property type="evidence" value="ECO:0007669"/>
    <property type="project" value="TreeGrafter"/>
</dbReference>
<evidence type="ECO:0000313" key="8">
    <source>
        <dbReference type="RefSeq" id="XP_021285100.1"/>
    </source>
</evidence>
<dbReference type="GO" id="GO:0070676">
    <property type="term" value="P:intralumenal vesicle formation"/>
    <property type="evidence" value="ECO:0007669"/>
    <property type="project" value="TreeGrafter"/>
</dbReference>
<sequence>MQQGDYSSYYQYPHSNPNPSPNPNPNPSPTEFHQPPYASAPPFTSGYASSDYSVYPPNYPPYTQNLDPVPPTAPSYAPSSGAATPTTPTLTSQSSFNQQPIAPQSAAAAPSFPPYDSHVPYQPPTSQPPYYEPYDQHQTAPSYGPPPSNPSPTPNTPYYSAPYSQGSSVSSVPPAYDNPYDNSMKFDHSSVGYFDEKFGGGYGRSRSDLGSDLYGKRSDSYSRYGDDGAYGDGIYAYEGGKVEPYGARGTAPKSSTWVQFDDYGRSINFPSGKDSSGGSSSVSGKIVRAVPKAETQQDVKSGVQKFRVKLLSEGGGQGPMDVLCQIGLDGIRMLDPSTSRTLRIYPLENITRCDVTDSSTFAFWSKSSVDFEPRRIRLQSNSYTTNTLLDTVTAATVQIKEMGGRSQPPEFLKTTEQPAEKKRGLADWMNLMKPGMEEKDHWVPDEAVSKCTACGTDFGAFVRKHHCRNCGDIFCDKCTHGRIALTADENAQPVRVCDRCMAEVTQRLSNAKEAASKPAGIQSHEDLARKLQEEMEKNRRSASGSKSDGSGRRMKEVACPTCTVHLQVQVPSSGSETIECGVCQHPFLVSAH</sequence>
<dbReference type="SMART" id="SM00064">
    <property type="entry name" value="FYVE"/>
    <property type="match status" value="1"/>
</dbReference>
<dbReference type="PANTHER" id="PTHR46977">
    <property type="entry name" value="PROTEIN FREE1"/>
    <property type="match status" value="1"/>
</dbReference>
<accession>A0A6J1AE37</accession>
<feature type="compositionally biased region" description="Pro residues" evidence="5">
    <location>
        <begin position="121"/>
        <end position="131"/>
    </location>
</feature>
<dbReference type="GO" id="GO:0008270">
    <property type="term" value="F:zinc ion binding"/>
    <property type="evidence" value="ECO:0007669"/>
    <property type="project" value="UniProtKB-KW"/>
</dbReference>
<reference evidence="8" key="1">
    <citation type="submission" date="2025-08" db="UniProtKB">
        <authorList>
            <consortium name="RefSeq"/>
        </authorList>
    </citation>
    <scope>IDENTIFICATION</scope>
    <source>
        <tissue evidence="8">Leaf</tissue>
    </source>
</reference>
<keyword evidence="7" id="KW-1185">Reference proteome</keyword>
<dbReference type="InterPro" id="IPR017455">
    <property type="entry name" value="Znf_FYVE-rel"/>
</dbReference>
<dbReference type="RefSeq" id="XP_021285100.1">
    <property type="nucleotide sequence ID" value="XM_021429425.1"/>
</dbReference>
<dbReference type="SUPFAM" id="SSF50729">
    <property type="entry name" value="PH domain-like"/>
    <property type="match status" value="1"/>
</dbReference>
<dbReference type="PROSITE" id="PS50178">
    <property type="entry name" value="ZF_FYVE"/>
    <property type="match status" value="1"/>
</dbReference>
<dbReference type="SUPFAM" id="SSF57903">
    <property type="entry name" value="FYVE/PHD zinc finger"/>
    <property type="match status" value="1"/>
</dbReference>
<feature type="region of interest" description="Disordered" evidence="5">
    <location>
        <begin position="1"/>
        <end position="182"/>
    </location>
</feature>
<feature type="compositionally biased region" description="Low complexity" evidence="5">
    <location>
        <begin position="1"/>
        <end position="15"/>
    </location>
</feature>
<dbReference type="FunFam" id="3.30.40.10:FF:000312">
    <property type="entry name" value="Zinc finger, FYVE-type, endofin"/>
    <property type="match status" value="1"/>
</dbReference>
<dbReference type="InterPro" id="IPR013083">
    <property type="entry name" value="Znf_RING/FYVE/PHD"/>
</dbReference>
<organism evidence="7 8">
    <name type="scientific">Herrania umbratica</name>
    <dbReference type="NCBI Taxonomy" id="108875"/>
    <lineage>
        <taxon>Eukaryota</taxon>
        <taxon>Viridiplantae</taxon>
        <taxon>Streptophyta</taxon>
        <taxon>Embryophyta</taxon>
        <taxon>Tracheophyta</taxon>
        <taxon>Spermatophyta</taxon>
        <taxon>Magnoliopsida</taxon>
        <taxon>eudicotyledons</taxon>
        <taxon>Gunneridae</taxon>
        <taxon>Pentapetalae</taxon>
        <taxon>rosids</taxon>
        <taxon>malvids</taxon>
        <taxon>Malvales</taxon>
        <taxon>Malvaceae</taxon>
        <taxon>Byttnerioideae</taxon>
        <taxon>Herrania</taxon>
    </lineage>
</organism>
<evidence type="ECO:0000256" key="5">
    <source>
        <dbReference type="SAM" id="MobiDB-lite"/>
    </source>
</evidence>
<feature type="region of interest" description="Disordered" evidence="5">
    <location>
        <begin position="533"/>
        <end position="553"/>
    </location>
</feature>
<dbReference type="InterPro" id="IPR011011">
    <property type="entry name" value="Znf_FYVE_PHD"/>
</dbReference>
<dbReference type="GO" id="GO:0036258">
    <property type="term" value="P:multivesicular body assembly"/>
    <property type="evidence" value="ECO:0007669"/>
    <property type="project" value="InterPro"/>
</dbReference>
<feature type="compositionally biased region" description="Pro residues" evidence="5">
    <location>
        <begin position="143"/>
        <end position="155"/>
    </location>
</feature>
<evidence type="ECO:0000256" key="3">
    <source>
        <dbReference type="ARBA" id="ARBA00022833"/>
    </source>
</evidence>
<keyword evidence="2 4" id="KW-0863">Zinc-finger</keyword>
<dbReference type="GeneID" id="110417194"/>
<dbReference type="Pfam" id="PF01363">
    <property type="entry name" value="FYVE"/>
    <property type="match status" value="1"/>
</dbReference>
<dbReference type="GO" id="GO:0043130">
    <property type="term" value="F:ubiquitin binding"/>
    <property type="evidence" value="ECO:0007669"/>
    <property type="project" value="InterPro"/>
</dbReference>
<dbReference type="PANTHER" id="PTHR46977:SF1">
    <property type="entry name" value="PROTEIN FREE1"/>
    <property type="match status" value="1"/>
</dbReference>
<dbReference type="GO" id="GO:0000813">
    <property type="term" value="C:ESCRT I complex"/>
    <property type="evidence" value="ECO:0007669"/>
    <property type="project" value="TreeGrafter"/>
</dbReference>
<evidence type="ECO:0000313" key="7">
    <source>
        <dbReference type="Proteomes" id="UP000504621"/>
    </source>
</evidence>
<evidence type="ECO:0000256" key="2">
    <source>
        <dbReference type="ARBA" id="ARBA00022771"/>
    </source>
</evidence>
<feature type="compositionally biased region" description="Low complexity" evidence="5">
    <location>
        <begin position="74"/>
        <end position="110"/>
    </location>
</feature>
<dbReference type="CDD" id="cd15730">
    <property type="entry name" value="FYVE_EEA1"/>
    <property type="match status" value="1"/>
</dbReference>
<evidence type="ECO:0000256" key="4">
    <source>
        <dbReference type="PROSITE-ProRule" id="PRU00091"/>
    </source>
</evidence>
<dbReference type="Proteomes" id="UP000504621">
    <property type="component" value="Unplaced"/>
</dbReference>
<dbReference type="InterPro" id="IPR000306">
    <property type="entry name" value="Znf_FYVE"/>
</dbReference>
<proteinExistence type="predicted"/>
<feature type="compositionally biased region" description="Pro residues" evidence="5">
    <location>
        <begin position="16"/>
        <end position="28"/>
    </location>
</feature>
<dbReference type="Gene3D" id="3.30.40.10">
    <property type="entry name" value="Zinc/RING finger domain, C3HC4 (zinc finger)"/>
    <property type="match status" value="1"/>
</dbReference>
<dbReference type="OrthoDB" id="660555at2759"/>
<protein>
    <submittedName>
        <fullName evidence="8">Protein FREE1</fullName>
    </submittedName>
</protein>
<gene>
    <name evidence="8" type="primary">LOC110417194</name>
</gene>
<keyword evidence="3" id="KW-0862">Zinc</keyword>
<dbReference type="AlphaFoldDB" id="A0A6J1AE37"/>
<dbReference type="InterPro" id="IPR045893">
    <property type="entry name" value="FREE1"/>
</dbReference>
<evidence type="ECO:0000259" key="6">
    <source>
        <dbReference type="PROSITE" id="PS50178"/>
    </source>
</evidence>
<name>A0A6J1AE37_9ROSI</name>
<feature type="domain" description="FYVE-type" evidence="6">
    <location>
        <begin position="445"/>
        <end position="505"/>
    </location>
</feature>
<evidence type="ECO:0000256" key="1">
    <source>
        <dbReference type="ARBA" id="ARBA00022723"/>
    </source>
</evidence>